<accession>A0ABQ5E665</accession>
<reference evidence="3" key="2">
    <citation type="submission" date="2022-01" db="EMBL/GenBank/DDBJ databases">
        <authorList>
            <person name="Yamashiro T."/>
            <person name="Shiraishi A."/>
            <person name="Satake H."/>
            <person name="Nakayama K."/>
        </authorList>
    </citation>
    <scope>NUCLEOTIDE SEQUENCE</scope>
</reference>
<evidence type="ECO:0000313" key="4">
    <source>
        <dbReference type="Proteomes" id="UP001151760"/>
    </source>
</evidence>
<evidence type="ECO:0000256" key="1">
    <source>
        <dbReference type="SAM" id="MobiDB-lite"/>
    </source>
</evidence>
<feature type="compositionally biased region" description="Basic and acidic residues" evidence="1">
    <location>
        <begin position="185"/>
        <end position="194"/>
    </location>
</feature>
<sequence>MATSSISGFYRRRRVFVFSSEPCAVVFTTVLTLQLRVHVLVVNMDPNFKSFIEVVVVFNSTWVVLEIVASLFPIKSQNLGTWMFLRFCVKKSVGPRNISSTLCAYEPLRVVNGIAADAQRATSDSLKRKLKLDTDSYVFERYSHLCARNVVVMLLREISGHLQNGSVSTSMALNFGSIENEHSSSELAARDTKAAAKRPLLPQPSLEAKKKKRDYMRGRKNIE</sequence>
<dbReference type="Proteomes" id="UP001151760">
    <property type="component" value="Unassembled WGS sequence"/>
</dbReference>
<evidence type="ECO:0000313" key="3">
    <source>
        <dbReference type="EMBL" id="GJT46366.1"/>
    </source>
</evidence>
<reference evidence="3" key="1">
    <citation type="journal article" date="2022" name="Int. J. Mol. Sci.">
        <title>Draft Genome of Tanacetum Coccineum: Genomic Comparison of Closely Related Tanacetum-Family Plants.</title>
        <authorList>
            <person name="Yamashiro T."/>
            <person name="Shiraishi A."/>
            <person name="Nakayama K."/>
            <person name="Satake H."/>
        </authorList>
    </citation>
    <scope>NUCLEOTIDE SEQUENCE</scope>
</reference>
<comment type="caution">
    <text evidence="3">The sequence shown here is derived from an EMBL/GenBank/DDBJ whole genome shotgun (WGS) entry which is preliminary data.</text>
</comment>
<keyword evidence="2" id="KW-0472">Membrane</keyword>
<keyword evidence="2" id="KW-1133">Transmembrane helix</keyword>
<feature type="transmembrane region" description="Helical" evidence="2">
    <location>
        <begin position="55"/>
        <end position="74"/>
    </location>
</feature>
<keyword evidence="2" id="KW-0812">Transmembrane</keyword>
<dbReference type="EMBL" id="BQNB010015979">
    <property type="protein sequence ID" value="GJT46366.1"/>
    <property type="molecule type" value="Genomic_DNA"/>
</dbReference>
<proteinExistence type="predicted"/>
<evidence type="ECO:0000256" key="2">
    <source>
        <dbReference type="SAM" id="Phobius"/>
    </source>
</evidence>
<name>A0ABQ5E665_9ASTR</name>
<feature type="transmembrane region" description="Helical" evidence="2">
    <location>
        <begin position="15"/>
        <end position="35"/>
    </location>
</feature>
<protein>
    <submittedName>
        <fullName evidence="3">Uncharacterized protein</fullName>
    </submittedName>
</protein>
<keyword evidence="4" id="KW-1185">Reference proteome</keyword>
<gene>
    <name evidence="3" type="ORF">Tco_0955081</name>
</gene>
<organism evidence="3 4">
    <name type="scientific">Tanacetum coccineum</name>
    <dbReference type="NCBI Taxonomy" id="301880"/>
    <lineage>
        <taxon>Eukaryota</taxon>
        <taxon>Viridiplantae</taxon>
        <taxon>Streptophyta</taxon>
        <taxon>Embryophyta</taxon>
        <taxon>Tracheophyta</taxon>
        <taxon>Spermatophyta</taxon>
        <taxon>Magnoliopsida</taxon>
        <taxon>eudicotyledons</taxon>
        <taxon>Gunneridae</taxon>
        <taxon>Pentapetalae</taxon>
        <taxon>asterids</taxon>
        <taxon>campanulids</taxon>
        <taxon>Asterales</taxon>
        <taxon>Asteraceae</taxon>
        <taxon>Asteroideae</taxon>
        <taxon>Anthemideae</taxon>
        <taxon>Anthemidinae</taxon>
        <taxon>Tanacetum</taxon>
    </lineage>
</organism>
<feature type="region of interest" description="Disordered" evidence="1">
    <location>
        <begin position="185"/>
        <end position="223"/>
    </location>
</feature>